<feature type="chain" id="PRO_5040492381" evidence="1">
    <location>
        <begin position="26"/>
        <end position="237"/>
    </location>
</feature>
<dbReference type="Pfam" id="PF07081">
    <property type="entry name" value="DUF1349"/>
    <property type="match status" value="1"/>
</dbReference>
<dbReference type="InterPro" id="IPR009784">
    <property type="entry name" value="DUF1349"/>
</dbReference>
<dbReference type="EMBL" id="SWKU01000005">
    <property type="protein sequence ID" value="KAF3006575.1"/>
    <property type="molecule type" value="Genomic_DNA"/>
</dbReference>
<accession>A0A9P4TJT6</accession>
<sequence>MLLSISPSYTIQLIALLLNTLPTMASQNTTITSEPPFNLASPPGTDIWRKPPSHNAFSAPTHPESLPAHPLSAFQRARLTFALPPANELRQYDQAGLLLHLTKPGVPDDKTKWLKTGIEWYYGKPYISTVGCDTWADWSVVPIPGFNASAGERPSATIEARREKDVLGKSLWVYWILTNDDGTEERIPLREVNWFFADEDGWNVGVGGYVARPTKEGGDGELQAEFEKGVEVEILDC</sequence>
<keyword evidence="3" id="KW-1185">Reference proteome</keyword>
<feature type="signal peptide" evidence="1">
    <location>
        <begin position="1"/>
        <end position="25"/>
    </location>
</feature>
<evidence type="ECO:0000313" key="2">
    <source>
        <dbReference type="EMBL" id="KAF3006575.1"/>
    </source>
</evidence>
<comment type="caution">
    <text evidence="2">The sequence shown here is derived from an EMBL/GenBank/DDBJ whole genome shotgun (WGS) entry which is preliminary data.</text>
</comment>
<evidence type="ECO:0000313" key="3">
    <source>
        <dbReference type="Proteomes" id="UP000801428"/>
    </source>
</evidence>
<reference evidence="2" key="1">
    <citation type="submission" date="2019-04" db="EMBL/GenBank/DDBJ databases">
        <title>Sequencing of skin fungus with MAO and IRED activity.</title>
        <authorList>
            <person name="Marsaioli A.J."/>
            <person name="Bonatto J.M.C."/>
            <person name="Reis Junior O."/>
        </authorList>
    </citation>
    <scope>NUCLEOTIDE SEQUENCE</scope>
    <source>
        <strain evidence="2">30M1</strain>
    </source>
</reference>
<organism evidence="2 3">
    <name type="scientific">Curvularia kusanoi</name>
    <name type="common">Cochliobolus kusanoi</name>
    <dbReference type="NCBI Taxonomy" id="90978"/>
    <lineage>
        <taxon>Eukaryota</taxon>
        <taxon>Fungi</taxon>
        <taxon>Dikarya</taxon>
        <taxon>Ascomycota</taxon>
        <taxon>Pezizomycotina</taxon>
        <taxon>Dothideomycetes</taxon>
        <taxon>Pleosporomycetidae</taxon>
        <taxon>Pleosporales</taxon>
        <taxon>Pleosporineae</taxon>
        <taxon>Pleosporaceae</taxon>
        <taxon>Curvularia</taxon>
    </lineage>
</organism>
<name>A0A9P4TJT6_CURKU</name>
<gene>
    <name evidence="2" type="ORF">E8E13_006715</name>
</gene>
<dbReference type="Gene3D" id="2.60.120.200">
    <property type="match status" value="1"/>
</dbReference>
<proteinExistence type="predicted"/>
<evidence type="ECO:0000256" key="1">
    <source>
        <dbReference type="SAM" id="SignalP"/>
    </source>
</evidence>
<keyword evidence="1" id="KW-0732">Signal</keyword>
<dbReference type="OrthoDB" id="42525at2759"/>
<dbReference type="PANTHER" id="PTHR35332">
    <property type="entry name" value="REGULATION OF ENOLASE PROTEIN 1"/>
    <property type="match status" value="1"/>
</dbReference>
<dbReference type="PANTHER" id="PTHR35332:SF2">
    <property type="entry name" value="REGULATION OF ENOLASE PROTEIN 1"/>
    <property type="match status" value="1"/>
</dbReference>
<dbReference type="Proteomes" id="UP000801428">
    <property type="component" value="Unassembled WGS sequence"/>
</dbReference>
<protein>
    <submittedName>
        <fullName evidence="2">Uncharacterized protein</fullName>
    </submittedName>
</protein>
<dbReference type="AlphaFoldDB" id="A0A9P4TJT6"/>